<dbReference type="EMBL" id="JXAK01000003">
    <property type="protein sequence ID" value="KIL42168.1"/>
    <property type="molecule type" value="Genomic_DNA"/>
</dbReference>
<dbReference type="Proteomes" id="UP000031967">
    <property type="component" value="Unassembled WGS sequence"/>
</dbReference>
<evidence type="ECO:0000313" key="4">
    <source>
        <dbReference type="Proteomes" id="UP000031967"/>
    </source>
</evidence>
<reference evidence="3 4" key="1">
    <citation type="submission" date="2014-12" db="EMBL/GenBank/DDBJ databases">
        <title>Draft genome sequence of Paenibacillus kamchatkensis strain B-2647.</title>
        <authorList>
            <person name="Karlyshev A.V."/>
            <person name="Kudryashova E.B."/>
        </authorList>
    </citation>
    <scope>NUCLEOTIDE SEQUENCE [LARGE SCALE GENOMIC DNA]</scope>
    <source>
        <strain evidence="3 4">VKM B-2647</strain>
    </source>
</reference>
<comment type="subcellular location">
    <subcellularLocation>
        <location evidence="2">Cytoplasm</location>
    </subcellularLocation>
</comment>
<evidence type="ECO:0000256" key="2">
    <source>
        <dbReference type="HAMAP-Rule" id="MF_00795"/>
    </source>
</evidence>
<dbReference type="HAMAP" id="MF_00795">
    <property type="entry name" value="CutC"/>
    <property type="match status" value="1"/>
</dbReference>
<comment type="caution">
    <text evidence="2">Once thought to be involved in copper homeostasis, experiments in E.coli have shown this is not the case.</text>
</comment>
<dbReference type="PANTHER" id="PTHR12598:SF0">
    <property type="entry name" value="COPPER HOMEOSTASIS PROTEIN CUTC HOMOLOG"/>
    <property type="match status" value="1"/>
</dbReference>
<gene>
    <name evidence="2" type="primary">cutC</name>
    <name evidence="3" type="ORF">SD70_03145</name>
</gene>
<comment type="caution">
    <text evidence="3">The sequence shown here is derived from an EMBL/GenBank/DDBJ whole genome shotgun (WGS) entry which is preliminary data.</text>
</comment>
<proteinExistence type="inferred from homology"/>
<evidence type="ECO:0000256" key="1">
    <source>
        <dbReference type="ARBA" id="ARBA00007768"/>
    </source>
</evidence>
<comment type="similarity">
    <text evidence="1 2">Belongs to the CutC family.</text>
</comment>
<dbReference type="PANTHER" id="PTHR12598">
    <property type="entry name" value="COPPER HOMEOSTASIS PROTEIN CUTC"/>
    <property type="match status" value="1"/>
</dbReference>
<organism evidence="3 4">
    <name type="scientific">Gordoniibacillus kamchatkensis</name>
    <dbReference type="NCBI Taxonomy" id="1590651"/>
    <lineage>
        <taxon>Bacteria</taxon>
        <taxon>Bacillati</taxon>
        <taxon>Bacillota</taxon>
        <taxon>Bacilli</taxon>
        <taxon>Bacillales</taxon>
        <taxon>Paenibacillaceae</taxon>
        <taxon>Gordoniibacillus</taxon>
    </lineage>
</organism>
<accession>A0ABR5AMX7</accession>
<protein>
    <recommendedName>
        <fullName evidence="2">PF03932 family protein CutC</fullName>
    </recommendedName>
</protein>
<dbReference type="SUPFAM" id="SSF110395">
    <property type="entry name" value="CutC-like"/>
    <property type="match status" value="1"/>
</dbReference>
<name>A0ABR5AMX7_9BACL</name>
<evidence type="ECO:0000313" key="3">
    <source>
        <dbReference type="EMBL" id="KIL42168.1"/>
    </source>
</evidence>
<dbReference type="RefSeq" id="WP_041045543.1">
    <property type="nucleotide sequence ID" value="NZ_JXAK01000003.1"/>
</dbReference>
<keyword evidence="2" id="KW-0963">Cytoplasm</keyword>
<dbReference type="InterPro" id="IPR005627">
    <property type="entry name" value="CutC-like"/>
</dbReference>
<dbReference type="InterPro" id="IPR036822">
    <property type="entry name" value="CutC-like_dom_sf"/>
</dbReference>
<dbReference type="Gene3D" id="3.20.20.380">
    <property type="entry name" value="Copper homeostasis (CutC) domain"/>
    <property type="match status" value="1"/>
</dbReference>
<sequence length="235" mass="24949">MLLEVIVTNADDAIAAERGGADRLELITAVSEGGLTPSIGIVEETARAVRIPVYAMVRPHSRSFVYGESDLRAMIKDIEAIKRTPARGVVLGALTPERKVDVRTLEALLEAAEGLGVTFHRAIDEADGLLEAYETLLAYPQIERVLTSGGKASALDAAADIRRLAERSRGERLSVMAGSGLTLAALPEFLPAAGAAEIHFGKGARIRESSGEDIDVARVKAIKQCLARHGLGQTT</sequence>
<dbReference type="Pfam" id="PF03932">
    <property type="entry name" value="CutC"/>
    <property type="match status" value="1"/>
</dbReference>
<keyword evidence="4" id="KW-1185">Reference proteome</keyword>